<dbReference type="RefSeq" id="WP_260193043.1">
    <property type="nucleotide sequence ID" value="NZ_JAFFZE010000015.1"/>
</dbReference>
<dbReference type="EMBL" id="JAFFZE010000015">
    <property type="protein sequence ID" value="MCT2585462.1"/>
    <property type="molecule type" value="Genomic_DNA"/>
</dbReference>
<proteinExistence type="predicted"/>
<name>A0ABT2JC85_9PSEU</name>
<gene>
    <name evidence="2" type="ORF">JT362_20275</name>
</gene>
<dbReference type="InterPro" id="IPR029068">
    <property type="entry name" value="Glyas_Bleomycin-R_OHBP_Dase"/>
</dbReference>
<comment type="caution">
    <text evidence="2">The sequence shown here is derived from an EMBL/GenBank/DDBJ whole genome shotgun (WGS) entry which is preliminary data.</text>
</comment>
<accession>A0ABT2JC85</accession>
<dbReference type="Gene3D" id="3.10.180.10">
    <property type="entry name" value="2,3-Dihydroxybiphenyl 1,2-Dioxygenase, domain 1"/>
    <property type="match status" value="1"/>
</dbReference>
<dbReference type="PANTHER" id="PTHR35908">
    <property type="entry name" value="HYPOTHETICAL FUSION PROTEIN"/>
    <property type="match status" value="1"/>
</dbReference>
<dbReference type="PANTHER" id="PTHR35908:SF1">
    <property type="entry name" value="CONSERVED PROTEIN"/>
    <property type="match status" value="1"/>
</dbReference>
<evidence type="ECO:0000313" key="3">
    <source>
        <dbReference type="Proteomes" id="UP001156441"/>
    </source>
</evidence>
<protein>
    <submittedName>
        <fullName evidence="2">VOC family protein</fullName>
    </submittedName>
</protein>
<evidence type="ECO:0000313" key="2">
    <source>
        <dbReference type="EMBL" id="MCT2585462.1"/>
    </source>
</evidence>
<sequence>MTSLLRHITVDTAPPHEPYDLCEFWGKVLGFPVHPDDAPGDDEVLLDVPEGRPALLFVRVPEAKTSKNRVHFDLEPSLPRDEEVTRLLDLGATMVDDRRAGGRGWAVLADPAGNEFCVEVSTAERAVLIAEQSV</sequence>
<dbReference type="SUPFAM" id="SSF54593">
    <property type="entry name" value="Glyoxalase/Bleomycin resistance protein/Dihydroxybiphenyl dioxygenase"/>
    <property type="match status" value="1"/>
</dbReference>
<feature type="domain" description="Glyoxalase-like" evidence="1">
    <location>
        <begin position="8"/>
        <end position="118"/>
    </location>
</feature>
<keyword evidence="3" id="KW-1185">Reference proteome</keyword>
<reference evidence="2 3" key="1">
    <citation type="submission" date="2021-02" db="EMBL/GenBank/DDBJ databases">
        <title>Actinophytocola xerophila sp. nov., isolated from soil of cotton cropping field.</title>
        <authorList>
            <person name="Huang R."/>
            <person name="Chen X."/>
            <person name="Ge X."/>
            <person name="Liu W."/>
        </authorList>
    </citation>
    <scope>NUCLEOTIDE SEQUENCE [LARGE SCALE GENOMIC DNA]</scope>
    <source>
        <strain evidence="2 3">S1-96</strain>
    </source>
</reference>
<organism evidence="2 3">
    <name type="scientific">Actinophytocola gossypii</name>
    <dbReference type="NCBI Taxonomy" id="2812003"/>
    <lineage>
        <taxon>Bacteria</taxon>
        <taxon>Bacillati</taxon>
        <taxon>Actinomycetota</taxon>
        <taxon>Actinomycetes</taxon>
        <taxon>Pseudonocardiales</taxon>
        <taxon>Pseudonocardiaceae</taxon>
    </lineage>
</organism>
<dbReference type="InterPro" id="IPR041581">
    <property type="entry name" value="Glyoxalase_6"/>
</dbReference>
<dbReference type="Pfam" id="PF18029">
    <property type="entry name" value="Glyoxalase_6"/>
    <property type="match status" value="1"/>
</dbReference>
<dbReference type="Proteomes" id="UP001156441">
    <property type="component" value="Unassembled WGS sequence"/>
</dbReference>
<evidence type="ECO:0000259" key="1">
    <source>
        <dbReference type="Pfam" id="PF18029"/>
    </source>
</evidence>